<protein>
    <recommendedName>
        <fullName evidence="3">Ribose-5-phosphate isomerase A</fullName>
        <ecNumber evidence="3">5.3.1.6</ecNumber>
    </recommendedName>
    <alternativeName>
        <fullName evidence="3">Phosphoriboisomerase A</fullName>
        <shortName evidence="3">PRI</shortName>
    </alternativeName>
</protein>
<dbReference type="NCBIfam" id="NF001924">
    <property type="entry name" value="PRK00702.1"/>
    <property type="match status" value="1"/>
</dbReference>
<dbReference type="InterPro" id="IPR037171">
    <property type="entry name" value="NagB/RpiA_transferase-like"/>
</dbReference>
<dbReference type="UniPathway" id="UPA00115">
    <property type="reaction ID" value="UER00412"/>
</dbReference>
<dbReference type="FunFam" id="3.40.50.1360:FF:000001">
    <property type="entry name" value="Ribose-5-phosphate isomerase A"/>
    <property type="match status" value="1"/>
</dbReference>
<feature type="binding site" evidence="3">
    <location>
        <begin position="93"/>
        <end position="96"/>
    </location>
    <ligand>
        <name>substrate</name>
    </ligand>
</feature>
<comment type="similarity">
    <text evidence="3">Belongs to the ribose 5-phosphate isomerase family.</text>
</comment>
<reference evidence="5" key="1">
    <citation type="journal article" date="2019" name="Int. J. Syst. Evol. Microbiol.">
        <title>The Global Catalogue of Microorganisms (GCM) 10K type strain sequencing project: providing services to taxonomists for standard genome sequencing and annotation.</title>
        <authorList>
            <consortium name="The Broad Institute Genomics Platform"/>
            <consortium name="The Broad Institute Genome Sequencing Center for Infectious Disease"/>
            <person name="Wu L."/>
            <person name="Ma J."/>
        </authorList>
    </citation>
    <scope>NUCLEOTIDE SEQUENCE [LARGE SCALE GENOMIC DNA]</scope>
    <source>
        <strain evidence="5">CGMCC 1.14993</strain>
    </source>
</reference>
<comment type="pathway">
    <text evidence="3">Carbohydrate degradation; pentose phosphate pathway; D-ribose 5-phosphate from D-ribulose 5-phosphate (non-oxidative stage): step 1/1.</text>
</comment>
<comment type="caution">
    <text evidence="4">The sequence shown here is derived from an EMBL/GenBank/DDBJ whole genome shotgun (WGS) entry which is preliminary data.</text>
</comment>
<keyword evidence="5" id="KW-1185">Reference proteome</keyword>
<dbReference type="HAMAP" id="MF_00170">
    <property type="entry name" value="Rib_5P_isom_A"/>
    <property type="match status" value="1"/>
</dbReference>
<dbReference type="SUPFAM" id="SSF100950">
    <property type="entry name" value="NagB/RpiA/CoA transferase-like"/>
    <property type="match status" value="1"/>
</dbReference>
<dbReference type="GO" id="GO:0004751">
    <property type="term" value="F:ribose-5-phosphate isomerase activity"/>
    <property type="evidence" value="ECO:0007669"/>
    <property type="project" value="UniProtKB-UniRule"/>
</dbReference>
<dbReference type="Pfam" id="PF06026">
    <property type="entry name" value="Rib_5-P_isom_A"/>
    <property type="match status" value="1"/>
</dbReference>
<feature type="binding site" evidence="3">
    <location>
        <position position="120"/>
    </location>
    <ligand>
        <name>substrate</name>
    </ligand>
</feature>
<comment type="subunit">
    <text evidence="3">Homodimer.</text>
</comment>
<feature type="binding site" evidence="3">
    <location>
        <begin position="80"/>
        <end position="83"/>
    </location>
    <ligand>
        <name>substrate</name>
    </ligand>
</feature>
<feature type="binding site" evidence="3">
    <location>
        <begin position="25"/>
        <end position="28"/>
    </location>
    <ligand>
        <name>substrate</name>
    </ligand>
</feature>
<evidence type="ECO:0000313" key="4">
    <source>
        <dbReference type="EMBL" id="GGI12541.1"/>
    </source>
</evidence>
<dbReference type="Gene3D" id="3.30.70.260">
    <property type="match status" value="1"/>
</dbReference>
<feature type="active site" description="Proton acceptor" evidence="3">
    <location>
        <position position="102"/>
    </location>
</feature>
<dbReference type="PANTHER" id="PTHR11934:SF0">
    <property type="entry name" value="RIBOSE-5-PHOSPHATE ISOMERASE"/>
    <property type="match status" value="1"/>
</dbReference>
<dbReference type="SUPFAM" id="SSF75445">
    <property type="entry name" value="D-ribose-5-phosphate isomerase (RpiA), lid domain"/>
    <property type="match status" value="1"/>
</dbReference>
<gene>
    <name evidence="3 4" type="primary">rpiA</name>
    <name evidence="4" type="ORF">GCM10007380_13430</name>
</gene>
<dbReference type="InterPro" id="IPR004788">
    <property type="entry name" value="Ribose5P_isomerase_type_A"/>
</dbReference>
<dbReference type="RefSeq" id="WP_087997723.1">
    <property type="nucleotide sequence ID" value="NZ_BMHB01000001.1"/>
</dbReference>
<dbReference type="CDD" id="cd01398">
    <property type="entry name" value="RPI_A"/>
    <property type="match status" value="1"/>
</dbReference>
<dbReference type="GO" id="GO:0005829">
    <property type="term" value="C:cytosol"/>
    <property type="evidence" value="ECO:0007669"/>
    <property type="project" value="TreeGrafter"/>
</dbReference>
<comment type="function">
    <text evidence="3">Catalyzes the reversible conversion of ribose-5-phosphate to ribulose 5-phosphate.</text>
</comment>
<dbReference type="GO" id="GO:0009052">
    <property type="term" value="P:pentose-phosphate shunt, non-oxidative branch"/>
    <property type="evidence" value="ECO:0007669"/>
    <property type="project" value="UniProtKB-UniRule"/>
</dbReference>
<dbReference type="OrthoDB" id="5870696at2"/>
<accession>A0A8J3EXR7</accession>
<comment type="catalytic activity">
    <reaction evidence="1 3">
        <text>aldehydo-D-ribose 5-phosphate = D-ribulose 5-phosphate</text>
        <dbReference type="Rhea" id="RHEA:14657"/>
        <dbReference type="ChEBI" id="CHEBI:58121"/>
        <dbReference type="ChEBI" id="CHEBI:58273"/>
        <dbReference type="EC" id="5.3.1.6"/>
    </reaction>
</comment>
<evidence type="ECO:0000313" key="5">
    <source>
        <dbReference type="Proteomes" id="UP000626244"/>
    </source>
</evidence>
<dbReference type="InterPro" id="IPR020672">
    <property type="entry name" value="Ribose5P_isomerase_typA_subgr"/>
</dbReference>
<dbReference type="GO" id="GO:0006014">
    <property type="term" value="P:D-ribose metabolic process"/>
    <property type="evidence" value="ECO:0007669"/>
    <property type="project" value="TreeGrafter"/>
</dbReference>
<sequence length="224" mass="24368">MDSKKLAGEKAVEFVEDDMIVGLGTGSTVYWTILKLAERIKEGLKINGVPTSKDTEQLAIKLGIPLVDLSVLSKVDLAIDGADEVNPNLALIKGGGGALLREKMIASISEKFIIVADGSKFVQSLGTFPLPIEVIPFGWELTKKQIEKIGPINPILRLKNNTPFITDNGNYILDCYMKSIEKPEDLTVQLNMIPGVVENGLFVNMCDFAIIAGNNDTIEIKYGC</sequence>
<evidence type="ECO:0000256" key="3">
    <source>
        <dbReference type="HAMAP-Rule" id="MF_00170"/>
    </source>
</evidence>
<dbReference type="AlphaFoldDB" id="A0A8J3EXR7"/>
<dbReference type="PANTHER" id="PTHR11934">
    <property type="entry name" value="RIBOSE-5-PHOSPHATE ISOMERASE"/>
    <property type="match status" value="1"/>
</dbReference>
<evidence type="ECO:0000256" key="2">
    <source>
        <dbReference type="ARBA" id="ARBA00023235"/>
    </source>
</evidence>
<dbReference type="Proteomes" id="UP000626244">
    <property type="component" value="Unassembled WGS sequence"/>
</dbReference>
<evidence type="ECO:0000256" key="1">
    <source>
        <dbReference type="ARBA" id="ARBA00001713"/>
    </source>
</evidence>
<dbReference type="NCBIfam" id="TIGR00021">
    <property type="entry name" value="rpiA"/>
    <property type="match status" value="1"/>
</dbReference>
<proteinExistence type="inferred from homology"/>
<dbReference type="EMBL" id="BMHB01000001">
    <property type="protein sequence ID" value="GGI12541.1"/>
    <property type="molecule type" value="Genomic_DNA"/>
</dbReference>
<name>A0A8J3EXR7_9BACI</name>
<dbReference type="EC" id="5.3.1.6" evidence="3"/>
<dbReference type="Gene3D" id="3.40.50.1360">
    <property type="match status" value="1"/>
</dbReference>
<organism evidence="4 5">
    <name type="scientific">Gottfriedia solisilvae</name>
    <dbReference type="NCBI Taxonomy" id="1516104"/>
    <lineage>
        <taxon>Bacteria</taxon>
        <taxon>Bacillati</taxon>
        <taxon>Bacillota</taxon>
        <taxon>Bacilli</taxon>
        <taxon>Bacillales</taxon>
        <taxon>Bacillaceae</taxon>
        <taxon>Gottfriedia</taxon>
    </lineage>
</organism>
<keyword evidence="2 3" id="KW-0413">Isomerase</keyword>